<dbReference type="EMBL" id="AP022601">
    <property type="protein sequence ID" value="BBY91323.1"/>
    <property type="molecule type" value="Genomic_DNA"/>
</dbReference>
<gene>
    <name evidence="1" type="ORF">MGALJ_09920</name>
</gene>
<name>A0A9W4B7C5_9MYCO</name>
<evidence type="ECO:0000313" key="2">
    <source>
        <dbReference type="Proteomes" id="UP000465785"/>
    </source>
</evidence>
<proteinExistence type="predicted"/>
<sequence>MPRVYDGAARAARDAQLLRLYLEGHSYRAIAAQPGLSLSLRGVVKAVQRQLAAGLHQDTVAAAFAAAYQAACDGDALGVRALRRLGANAGLPDQ</sequence>
<evidence type="ECO:0000313" key="1">
    <source>
        <dbReference type="EMBL" id="BBY91323.1"/>
    </source>
</evidence>
<dbReference type="AlphaFoldDB" id="A0A9W4B7C5"/>
<keyword evidence="2" id="KW-1185">Reference proteome</keyword>
<dbReference type="Proteomes" id="UP000465785">
    <property type="component" value="Chromosome"/>
</dbReference>
<organism evidence="1 2">
    <name type="scientific">Mycobacterium gallinarum</name>
    <dbReference type="NCBI Taxonomy" id="39689"/>
    <lineage>
        <taxon>Bacteria</taxon>
        <taxon>Bacillati</taxon>
        <taxon>Actinomycetota</taxon>
        <taxon>Actinomycetes</taxon>
        <taxon>Mycobacteriales</taxon>
        <taxon>Mycobacteriaceae</taxon>
        <taxon>Mycobacterium</taxon>
    </lineage>
</organism>
<dbReference type="RefSeq" id="WP_163726858.1">
    <property type="nucleotide sequence ID" value="NZ_AP022601.1"/>
</dbReference>
<dbReference type="KEGG" id="mgau:MGALJ_09920"/>
<protein>
    <submittedName>
        <fullName evidence="1">Uncharacterized protein</fullName>
    </submittedName>
</protein>
<reference evidence="1 2" key="1">
    <citation type="journal article" date="2019" name="Emerg. Microbes Infect.">
        <title>Comprehensive subspecies identification of 175 nontuberculous mycobacteria species based on 7547 genomic profiles.</title>
        <authorList>
            <person name="Matsumoto Y."/>
            <person name="Kinjo T."/>
            <person name="Motooka D."/>
            <person name="Nabeya D."/>
            <person name="Jung N."/>
            <person name="Uechi K."/>
            <person name="Horii T."/>
            <person name="Iida T."/>
            <person name="Fujita J."/>
            <person name="Nakamura S."/>
        </authorList>
    </citation>
    <scope>NUCLEOTIDE SEQUENCE [LARGE SCALE GENOMIC DNA]</scope>
    <source>
        <strain evidence="1 2">JCM 6399</strain>
    </source>
</reference>
<accession>A0A9W4B7C5</accession>